<keyword evidence="1" id="KW-0732">Signal</keyword>
<evidence type="ECO:0000256" key="1">
    <source>
        <dbReference type="SAM" id="SignalP"/>
    </source>
</evidence>
<dbReference type="InterPro" id="IPR012334">
    <property type="entry name" value="Pectin_lyas_fold"/>
</dbReference>
<organism evidence="3 4">
    <name type="scientific">Roseibacillus ishigakijimensis</name>
    <dbReference type="NCBI Taxonomy" id="454146"/>
    <lineage>
        <taxon>Bacteria</taxon>
        <taxon>Pseudomonadati</taxon>
        <taxon>Verrucomicrobiota</taxon>
        <taxon>Verrucomicrobiia</taxon>
        <taxon>Verrucomicrobiales</taxon>
        <taxon>Verrucomicrobiaceae</taxon>
        <taxon>Roseibacillus</taxon>
    </lineage>
</organism>
<reference evidence="3" key="1">
    <citation type="submission" date="2021-01" db="EMBL/GenBank/DDBJ databases">
        <title>Modified the classification status of verrucomicrobia.</title>
        <authorList>
            <person name="Feng X."/>
        </authorList>
    </citation>
    <scope>NUCLEOTIDE SEQUENCE</scope>
    <source>
        <strain evidence="3">KCTC 12986</strain>
    </source>
</reference>
<dbReference type="InterPro" id="IPR011050">
    <property type="entry name" value="Pectin_lyase_fold/virulence"/>
</dbReference>
<dbReference type="RefSeq" id="WP_200389922.1">
    <property type="nucleotide sequence ID" value="NZ_JAENIO010000001.1"/>
</dbReference>
<dbReference type="Gene3D" id="2.160.20.10">
    <property type="entry name" value="Single-stranded right-handed beta-helix, Pectin lyase-like"/>
    <property type="match status" value="1"/>
</dbReference>
<evidence type="ECO:0000259" key="2">
    <source>
        <dbReference type="Pfam" id="PF19763"/>
    </source>
</evidence>
<sequence>MKFPSICRLAIAVLVFQASSSHAAEPQVLGKALHRFEIGSLIAQDNFANLDQWMVQVEDKASEPQPRVEARDGWLDCYLPSRGATIWFKEKLPTRTTISYEVVCPEGDRAVKGLSARDINNFWLANDPAGGSLFDSAAYTGKFASYDKITGYYASTGGGRAGDANRTIRLRRYPREIEGQRTNHLFLNNRDEDRAHLIRPNEVMTVQLVAYDDLLQYIVDGKVVYELEYGDQGQIESPSAGEEARVLPAIYSEDRFPFYREGYFGFRMVGTHHRYRNFRVHELTPASSGTLTVQSVEELRQAVKQSHRHIRMAPGTHVITELENGTNAIHFTGSHNEIDLTGVKFEVPVSTLRKMEKQRRSDQAVFQLDGDHLTLLGLEIENTYPSGKSEITDFGSYNQHPELHPNRQIVTLRANGDDTTLRGLRLTVRGSSPYGYGNMYGIGGGAVVRLKKHSGILAKGDRAVIDDCRVKMEAFGHAIFFQGGDDILVQNCHVEGELRPSNDLYEEKGEGDFARHFNYQLQWPKEVRGVPIPRDHMINLSEDGIRAYPGTKHVTVKNCRVDKMRAGVKLYLARSAEVTDCVVTDCVVQGYSLPSRGKMVRCAGNAAYGPLLYIHSDFHNNQHIDLTVLPATKSLGDHPLVALKGSKNHIHLHAGQGLSATPPRPIILGYKMRFDFLSTDYPAAPRDFADHFAKYAPDHYRAEGNTLINDTPFPVILGEQARKNTVKSRGPVTNLAKNP</sequence>
<protein>
    <submittedName>
        <fullName evidence="3">Right-handed parallel beta-helix repeat-containing protein</fullName>
    </submittedName>
</protein>
<dbReference type="Pfam" id="PF19763">
    <property type="entry name" value="DUF6250"/>
    <property type="match status" value="1"/>
</dbReference>
<dbReference type="SUPFAM" id="SSF51126">
    <property type="entry name" value="Pectin lyase-like"/>
    <property type="match status" value="1"/>
</dbReference>
<evidence type="ECO:0000313" key="3">
    <source>
        <dbReference type="EMBL" id="MBK1832488.1"/>
    </source>
</evidence>
<proteinExistence type="predicted"/>
<dbReference type="InterPro" id="IPR046217">
    <property type="entry name" value="DUF6250"/>
</dbReference>
<evidence type="ECO:0000313" key="4">
    <source>
        <dbReference type="Proteomes" id="UP000604083"/>
    </source>
</evidence>
<name>A0A934VG58_9BACT</name>
<keyword evidence="4" id="KW-1185">Reference proteome</keyword>
<dbReference type="AlphaFoldDB" id="A0A934VG58"/>
<comment type="caution">
    <text evidence="3">The sequence shown here is derived from an EMBL/GenBank/DDBJ whole genome shotgun (WGS) entry which is preliminary data.</text>
</comment>
<dbReference type="Gene3D" id="2.60.120.200">
    <property type="match status" value="1"/>
</dbReference>
<feature type="domain" description="DUF6250" evidence="2">
    <location>
        <begin position="82"/>
        <end position="229"/>
    </location>
</feature>
<gene>
    <name evidence="3" type="ORF">JIN78_00325</name>
</gene>
<accession>A0A934VG58</accession>
<dbReference type="Proteomes" id="UP000604083">
    <property type="component" value="Unassembled WGS sequence"/>
</dbReference>
<dbReference type="EMBL" id="JAENIO010000001">
    <property type="protein sequence ID" value="MBK1832488.1"/>
    <property type="molecule type" value="Genomic_DNA"/>
</dbReference>
<feature type="signal peptide" evidence="1">
    <location>
        <begin position="1"/>
        <end position="23"/>
    </location>
</feature>
<feature type="chain" id="PRO_5037598298" evidence="1">
    <location>
        <begin position="24"/>
        <end position="739"/>
    </location>
</feature>